<sequence>MTTATPSLLLSLLGIGFDNLFCVCCSLQYIVRGGRNFFPLLPEAFKGVKQIGVIRWCSLVQSQAKNLKDSLLEAKSNIIVKIGLRKGSKSFEEALATGFTEESGTLGDIYETVLGRYLVLPFISDSA</sequence>
<dbReference type="Proteomes" id="UP000015106">
    <property type="component" value="Chromosome 7"/>
</dbReference>
<keyword evidence="1" id="KW-0732">Signal</keyword>
<feature type="signal peptide" evidence="1">
    <location>
        <begin position="1"/>
        <end position="22"/>
    </location>
</feature>
<keyword evidence="4" id="KW-1185">Reference proteome</keyword>
<protein>
    <recommendedName>
        <fullName evidence="2">KARI N-terminal Rossmann domain-containing protein</fullName>
    </recommendedName>
</protein>
<dbReference type="GO" id="GO:0009099">
    <property type="term" value="P:L-valine biosynthetic process"/>
    <property type="evidence" value="ECO:0007669"/>
    <property type="project" value="TreeGrafter"/>
</dbReference>
<dbReference type="Gramene" id="TuG1812G0700001086.01.T01">
    <property type="protein sequence ID" value="TuG1812G0700001086.01.T01"/>
    <property type="gene ID" value="TuG1812G0700001086.01"/>
</dbReference>
<name>A0A8R7V0U2_TRIUA</name>
<evidence type="ECO:0000313" key="4">
    <source>
        <dbReference type="Proteomes" id="UP000015106"/>
    </source>
</evidence>
<organism evidence="3 4">
    <name type="scientific">Triticum urartu</name>
    <name type="common">Red wild einkorn</name>
    <name type="synonym">Crithodium urartu</name>
    <dbReference type="NCBI Taxonomy" id="4572"/>
    <lineage>
        <taxon>Eukaryota</taxon>
        <taxon>Viridiplantae</taxon>
        <taxon>Streptophyta</taxon>
        <taxon>Embryophyta</taxon>
        <taxon>Tracheophyta</taxon>
        <taxon>Spermatophyta</taxon>
        <taxon>Magnoliopsida</taxon>
        <taxon>Liliopsida</taxon>
        <taxon>Poales</taxon>
        <taxon>Poaceae</taxon>
        <taxon>BOP clade</taxon>
        <taxon>Pooideae</taxon>
        <taxon>Triticodae</taxon>
        <taxon>Triticeae</taxon>
        <taxon>Triticinae</taxon>
        <taxon>Triticum</taxon>
    </lineage>
</organism>
<reference evidence="3" key="2">
    <citation type="submission" date="2018-03" db="EMBL/GenBank/DDBJ databases">
        <title>The Triticum urartu genome reveals the dynamic nature of wheat genome evolution.</title>
        <authorList>
            <person name="Ling H."/>
            <person name="Ma B."/>
            <person name="Shi X."/>
            <person name="Liu H."/>
            <person name="Dong L."/>
            <person name="Sun H."/>
            <person name="Cao Y."/>
            <person name="Gao Q."/>
            <person name="Zheng S."/>
            <person name="Li Y."/>
            <person name="Yu Y."/>
            <person name="Du H."/>
            <person name="Qi M."/>
            <person name="Li Y."/>
            <person name="Yu H."/>
            <person name="Cui Y."/>
            <person name="Wang N."/>
            <person name="Chen C."/>
            <person name="Wu H."/>
            <person name="Zhao Y."/>
            <person name="Zhang J."/>
            <person name="Li Y."/>
            <person name="Zhou W."/>
            <person name="Zhang B."/>
            <person name="Hu W."/>
            <person name="Eijk M."/>
            <person name="Tang J."/>
            <person name="Witsenboer H."/>
            <person name="Zhao S."/>
            <person name="Li Z."/>
            <person name="Zhang A."/>
            <person name="Wang D."/>
            <person name="Liang C."/>
        </authorList>
    </citation>
    <scope>NUCLEOTIDE SEQUENCE [LARGE SCALE GENOMIC DNA]</scope>
    <source>
        <strain evidence="3">cv. G1812</strain>
    </source>
</reference>
<evidence type="ECO:0000259" key="2">
    <source>
        <dbReference type="PROSITE" id="PS51850"/>
    </source>
</evidence>
<reference evidence="3" key="3">
    <citation type="submission" date="2022-06" db="UniProtKB">
        <authorList>
            <consortium name="EnsemblPlants"/>
        </authorList>
    </citation>
    <scope>IDENTIFICATION</scope>
</reference>
<dbReference type="Gene3D" id="3.40.50.720">
    <property type="entry name" value="NAD(P)-binding Rossmann-like Domain"/>
    <property type="match status" value="1"/>
</dbReference>
<reference evidence="4" key="1">
    <citation type="journal article" date="2013" name="Nature">
        <title>Draft genome of the wheat A-genome progenitor Triticum urartu.</title>
        <authorList>
            <person name="Ling H.Q."/>
            <person name="Zhao S."/>
            <person name="Liu D."/>
            <person name="Wang J."/>
            <person name="Sun H."/>
            <person name="Zhang C."/>
            <person name="Fan H."/>
            <person name="Li D."/>
            <person name="Dong L."/>
            <person name="Tao Y."/>
            <person name="Gao C."/>
            <person name="Wu H."/>
            <person name="Li Y."/>
            <person name="Cui Y."/>
            <person name="Guo X."/>
            <person name="Zheng S."/>
            <person name="Wang B."/>
            <person name="Yu K."/>
            <person name="Liang Q."/>
            <person name="Yang W."/>
            <person name="Lou X."/>
            <person name="Chen J."/>
            <person name="Feng M."/>
            <person name="Jian J."/>
            <person name="Zhang X."/>
            <person name="Luo G."/>
            <person name="Jiang Y."/>
            <person name="Liu J."/>
            <person name="Wang Z."/>
            <person name="Sha Y."/>
            <person name="Zhang B."/>
            <person name="Wu H."/>
            <person name="Tang D."/>
            <person name="Shen Q."/>
            <person name="Xue P."/>
            <person name="Zou S."/>
            <person name="Wang X."/>
            <person name="Liu X."/>
            <person name="Wang F."/>
            <person name="Yang Y."/>
            <person name="An X."/>
            <person name="Dong Z."/>
            <person name="Zhang K."/>
            <person name="Zhang X."/>
            <person name="Luo M.C."/>
            <person name="Dvorak J."/>
            <person name="Tong Y."/>
            <person name="Wang J."/>
            <person name="Yang H."/>
            <person name="Li Z."/>
            <person name="Wang D."/>
            <person name="Zhang A."/>
            <person name="Wang J."/>
        </authorList>
    </citation>
    <scope>NUCLEOTIDE SEQUENCE</scope>
    <source>
        <strain evidence="4">cv. G1812</strain>
    </source>
</reference>
<dbReference type="Pfam" id="PF07991">
    <property type="entry name" value="KARI_N"/>
    <property type="match status" value="1"/>
</dbReference>
<proteinExistence type="predicted"/>
<dbReference type="GO" id="GO:0004455">
    <property type="term" value="F:ketol-acid reductoisomerase activity"/>
    <property type="evidence" value="ECO:0007669"/>
    <property type="project" value="TreeGrafter"/>
</dbReference>
<dbReference type="PROSITE" id="PS51850">
    <property type="entry name" value="KARI_N"/>
    <property type="match status" value="1"/>
</dbReference>
<dbReference type="AlphaFoldDB" id="A0A8R7V0U2"/>
<evidence type="ECO:0000256" key="1">
    <source>
        <dbReference type="SAM" id="SignalP"/>
    </source>
</evidence>
<feature type="domain" description="KARI N-terminal Rossmann" evidence="2">
    <location>
        <begin position="27"/>
        <end position="127"/>
    </location>
</feature>
<dbReference type="InterPro" id="IPR013116">
    <property type="entry name" value="KARI_N"/>
</dbReference>
<dbReference type="InterPro" id="IPR013023">
    <property type="entry name" value="KARI"/>
</dbReference>
<evidence type="ECO:0000313" key="3">
    <source>
        <dbReference type="EnsemblPlants" id="TuG1812G0700001086.01.T01"/>
    </source>
</evidence>
<dbReference type="EnsemblPlants" id="TuG1812G0700001086.01.T01">
    <property type="protein sequence ID" value="TuG1812G0700001086.01.T01"/>
    <property type="gene ID" value="TuG1812G0700001086.01"/>
</dbReference>
<accession>A0A8R7V0U2</accession>
<dbReference type="PANTHER" id="PTHR21371:SF1">
    <property type="entry name" value="KETOL-ACID REDUCTOISOMERASE, MITOCHONDRIAL"/>
    <property type="match status" value="1"/>
</dbReference>
<dbReference type="PANTHER" id="PTHR21371">
    <property type="entry name" value="KETOL-ACID REDUCTOISOMERASE, MITOCHONDRIAL"/>
    <property type="match status" value="1"/>
</dbReference>
<dbReference type="GO" id="GO:0005739">
    <property type="term" value="C:mitochondrion"/>
    <property type="evidence" value="ECO:0007669"/>
    <property type="project" value="TreeGrafter"/>
</dbReference>
<dbReference type="GO" id="GO:0009507">
    <property type="term" value="C:chloroplast"/>
    <property type="evidence" value="ECO:0007669"/>
    <property type="project" value="TreeGrafter"/>
</dbReference>
<dbReference type="GO" id="GO:0009097">
    <property type="term" value="P:isoleucine biosynthetic process"/>
    <property type="evidence" value="ECO:0007669"/>
    <property type="project" value="TreeGrafter"/>
</dbReference>
<feature type="chain" id="PRO_5035886279" description="KARI N-terminal Rossmann domain-containing protein" evidence="1">
    <location>
        <begin position="23"/>
        <end position="127"/>
    </location>
</feature>